<sequence>LKVGMIVGQQYPAMDRMIVPGFEKGAKAADAAVTNDFRVLGNWYDANKAAELANSMMDAGVDVILTVAGGANQGVIKAVQERGRYVLYLDDDNYALAPGTIVGCAVLKQERVVYEKVKEAVEGTLTWGEAVILNTRDGYVDFVDSNPLYEQAVSEDVRAEMAVMLEDMRGGRDSFDVPKFW</sequence>
<evidence type="ECO:0000313" key="8">
    <source>
        <dbReference type="EMBL" id="KKL80846.1"/>
    </source>
</evidence>
<proteinExistence type="inferred from homology"/>
<accession>A0A0F9FR68</accession>
<evidence type="ECO:0000256" key="2">
    <source>
        <dbReference type="ARBA" id="ARBA00008610"/>
    </source>
</evidence>
<dbReference type="InterPro" id="IPR003760">
    <property type="entry name" value="PnrA-like"/>
</dbReference>
<dbReference type="SUPFAM" id="SSF53822">
    <property type="entry name" value="Periplasmic binding protein-like I"/>
    <property type="match status" value="1"/>
</dbReference>
<dbReference type="InterPro" id="IPR050957">
    <property type="entry name" value="BMP_lipoprotein"/>
</dbReference>
<comment type="similarity">
    <text evidence="2">Belongs to the BMP lipoprotein family.</text>
</comment>
<evidence type="ECO:0000256" key="3">
    <source>
        <dbReference type="ARBA" id="ARBA00022475"/>
    </source>
</evidence>
<keyword evidence="6" id="KW-0449">Lipoprotein</keyword>
<evidence type="ECO:0000256" key="6">
    <source>
        <dbReference type="ARBA" id="ARBA00023288"/>
    </source>
</evidence>
<dbReference type="PANTHER" id="PTHR34296">
    <property type="entry name" value="TRANSCRIPTIONAL ACTIVATOR PROTEIN MED"/>
    <property type="match status" value="1"/>
</dbReference>
<name>A0A0F9FR68_9ZZZZ</name>
<keyword evidence="3" id="KW-1003">Cell membrane</keyword>
<evidence type="ECO:0000256" key="1">
    <source>
        <dbReference type="ARBA" id="ARBA00004193"/>
    </source>
</evidence>
<evidence type="ECO:0000259" key="7">
    <source>
        <dbReference type="Pfam" id="PF02608"/>
    </source>
</evidence>
<keyword evidence="5" id="KW-0472">Membrane</keyword>
<feature type="domain" description="ABC transporter substrate-binding protein PnrA-like" evidence="7">
    <location>
        <begin position="2"/>
        <end position="161"/>
    </location>
</feature>
<protein>
    <recommendedName>
        <fullName evidence="7">ABC transporter substrate-binding protein PnrA-like domain-containing protein</fullName>
    </recommendedName>
</protein>
<gene>
    <name evidence="8" type="ORF">LCGC14_2000670</name>
</gene>
<dbReference type="AlphaFoldDB" id="A0A0F9FR68"/>
<reference evidence="8" key="1">
    <citation type="journal article" date="2015" name="Nature">
        <title>Complex archaea that bridge the gap between prokaryotes and eukaryotes.</title>
        <authorList>
            <person name="Spang A."/>
            <person name="Saw J.H."/>
            <person name="Jorgensen S.L."/>
            <person name="Zaremba-Niedzwiedzka K."/>
            <person name="Martijn J."/>
            <person name="Lind A.E."/>
            <person name="van Eijk R."/>
            <person name="Schleper C."/>
            <person name="Guy L."/>
            <person name="Ettema T.J."/>
        </authorList>
    </citation>
    <scope>NUCLEOTIDE SEQUENCE</scope>
</reference>
<evidence type="ECO:0000256" key="4">
    <source>
        <dbReference type="ARBA" id="ARBA00022729"/>
    </source>
</evidence>
<dbReference type="GO" id="GO:0005886">
    <property type="term" value="C:plasma membrane"/>
    <property type="evidence" value="ECO:0007669"/>
    <property type="project" value="UniProtKB-SubCell"/>
</dbReference>
<comment type="subcellular location">
    <subcellularLocation>
        <location evidence="1">Cell membrane</location>
        <topology evidence="1">Lipid-anchor</topology>
    </subcellularLocation>
</comment>
<feature type="non-terminal residue" evidence="8">
    <location>
        <position position="1"/>
    </location>
</feature>
<dbReference type="Pfam" id="PF02608">
    <property type="entry name" value="Bmp"/>
    <property type="match status" value="1"/>
</dbReference>
<keyword evidence="4" id="KW-0732">Signal</keyword>
<comment type="caution">
    <text evidence="8">The sequence shown here is derived from an EMBL/GenBank/DDBJ whole genome shotgun (WGS) entry which is preliminary data.</text>
</comment>
<dbReference type="Gene3D" id="3.40.50.2300">
    <property type="match status" value="1"/>
</dbReference>
<organism evidence="8">
    <name type="scientific">marine sediment metagenome</name>
    <dbReference type="NCBI Taxonomy" id="412755"/>
    <lineage>
        <taxon>unclassified sequences</taxon>
        <taxon>metagenomes</taxon>
        <taxon>ecological metagenomes</taxon>
    </lineage>
</organism>
<evidence type="ECO:0000256" key="5">
    <source>
        <dbReference type="ARBA" id="ARBA00023136"/>
    </source>
</evidence>
<dbReference type="EMBL" id="LAZR01022733">
    <property type="protein sequence ID" value="KKL80846.1"/>
    <property type="molecule type" value="Genomic_DNA"/>
</dbReference>
<dbReference type="InterPro" id="IPR028082">
    <property type="entry name" value="Peripla_BP_I"/>
</dbReference>
<dbReference type="PANTHER" id="PTHR34296:SF2">
    <property type="entry name" value="ABC TRANSPORTER GUANOSINE-BINDING PROTEIN NUPN"/>
    <property type="match status" value="1"/>
</dbReference>